<dbReference type="EMBL" id="CAJMWR010000013">
    <property type="protein sequence ID" value="CAE6334742.1"/>
    <property type="molecule type" value="Genomic_DNA"/>
</dbReference>
<dbReference type="InterPro" id="IPR025337">
    <property type="entry name" value="Questin_oxidase-like"/>
</dbReference>
<protein>
    <submittedName>
        <fullName evidence="2">Uncharacterized protein</fullName>
    </submittedName>
</protein>
<evidence type="ECO:0000256" key="1">
    <source>
        <dbReference type="ARBA" id="ARBA00023002"/>
    </source>
</evidence>
<dbReference type="PANTHER" id="PTHR35870:SF1">
    <property type="entry name" value="PROTEIN, PUTATIVE (AFU_ORTHOLOGUE AFUA_5G03330)-RELATED"/>
    <property type="match status" value="1"/>
</dbReference>
<dbReference type="Proteomes" id="UP000663840">
    <property type="component" value="Unassembled WGS sequence"/>
</dbReference>
<dbReference type="AlphaFoldDB" id="A0A8H2W530"/>
<proteinExistence type="predicted"/>
<gene>
    <name evidence="2" type="ORF">RDB_LOCUS990</name>
</gene>
<dbReference type="GO" id="GO:0016491">
    <property type="term" value="F:oxidoreductase activity"/>
    <property type="evidence" value="ECO:0007669"/>
    <property type="project" value="UniProtKB-KW"/>
</dbReference>
<reference evidence="2" key="1">
    <citation type="submission" date="2021-01" db="EMBL/GenBank/DDBJ databases">
        <authorList>
            <person name="Kaushik A."/>
        </authorList>
    </citation>
    <scope>NUCLEOTIDE SEQUENCE</scope>
    <source>
        <strain evidence="2">AG1-1A</strain>
    </source>
</reference>
<comment type="caution">
    <text evidence="2">The sequence shown here is derived from an EMBL/GenBank/DDBJ whole genome shotgun (WGS) entry which is preliminary data.</text>
</comment>
<name>A0A8H2W530_9AGAM</name>
<dbReference type="Pfam" id="PF14027">
    <property type="entry name" value="Questin_oxidase"/>
    <property type="match status" value="1"/>
</dbReference>
<organism evidence="2 3">
    <name type="scientific">Rhizoctonia solani</name>
    <dbReference type="NCBI Taxonomy" id="456999"/>
    <lineage>
        <taxon>Eukaryota</taxon>
        <taxon>Fungi</taxon>
        <taxon>Dikarya</taxon>
        <taxon>Basidiomycota</taxon>
        <taxon>Agaricomycotina</taxon>
        <taxon>Agaricomycetes</taxon>
        <taxon>Cantharellales</taxon>
        <taxon>Ceratobasidiaceae</taxon>
        <taxon>Rhizoctonia</taxon>
    </lineage>
</organism>
<sequence length="267" mass="30441">MSFQLFELRFYGCAKTSVDHKRFHAFRNHKEFHNHLSHHLFAAYGIGAPGHVFQGPITHKNWTKHPDNEDFYNEYTSFFSEEIQTHGLPQTLEKFVFSSGAKWTKDGPLMLNRFMSALYYMVVNSCVYFVESGVEGMVVEGLAQTAVHDVDHENLYDANYFNPPSSAGSHLPSLDSAPSLITPNTKPQHTHAFTILARILEDDRPEAGKTCTKDSTAKFIDTLNSAGVSFRSIHPSGKSARMEKRYKSDWKIWPGWRFDVWGKGMEK</sequence>
<evidence type="ECO:0000313" key="3">
    <source>
        <dbReference type="Proteomes" id="UP000663840"/>
    </source>
</evidence>
<evidence type="ECO:0000313" key="2">
    <source>
        <dbReference type="EMBL" id="CAE6334742.1"/>
    </source>
</evidence>
<accession>A0A8H2W530</accession>
<keyword evidence="1" id="KW-0560">Oxidoreductase</keyword>
<dbReference type="PANTHER" id="PTHR35870">
    <property type="entry name" value="PROTEIN, PUTATIVE (AFU_ORTHOLOGUE AFUA_5G03330)-RELATED"/>
    <property type="match status" value="1"/>
</dbReference>